<dbReference type="SUPFAM" id="SSF47413">
    <property type="entry name" value="lambda repressor-like DNA-binding domains"/>
    <property type="match status" value="1"/>
</dbReference>
<comment type="similarity">
    <text evidence="1">Belongs to the short-chain fatty acyl-CoA assimilation regulator (ScfR) family.</text>
</comment>
<organism evidence="3 4">
    <name type="scientific">candidate division TA06 bacterium</name>
    <dbReference type="NCBI Taxonomy" id="2250710"/>
    <lineage>
        <taxon>Bacteria</taxon>
        <taxon>Bacteria division TA06</taxon>
    </lineage>
</organism>
<proteinExistence type="inferred from homology"/>
<dbReference type="AlphaFoldDB" id="A0A523USH5"/>
<dbReference type="Proteomes" id="UP000315525">
    <property type="component" value="Unassembled WGS sequence"/>
</dbReference>
<accession>A0A523USH5</accession>
<sequence length="395" mass="45492">MPSKVRAIVTPELMVWAREKRARLTLEAAAKKIGRPKEEIEGWENGTLKPTMPQARNAEEAYRVPLACFYMEKPPKGFAVLRDFRFLPDEYSPEYSPKLSLLAEETQDRQQWMRDYLIMEGRKRLDFVGSADVTMEPRDLAKSIRKTLKTTPDDQISCSSRSDALKLWMQSAEQAGIFVSRARDVSCLEARGFAICDPYAPIIFLNTNDSKAAQFFTLAHELVHIWINQTGVSNLEDIYSMPDTDEARIEIFCNKVAAEAVLDSKTFNHLWAERSKNRTINEQIEVISGVFKVSEEVVARRLLDKDVISQHRYRELREYYQERWKEMEEKKKKGFAPYHLRMVVKRGYTFTQLVLGAYYRGSAAATEASALLGAKVNHFNKVAYYAHLPEPPSQR</sequence>
<dbReference type="CDD" id="cd00093">
    <property type="entry name" value="HTH_XRE"/>
    <property type="match status" value="1"/>
</dbReference>
<gene>
    <name evidence="3" type="ORF">E3J62_07020</name>
</gene>
<dbReference type="PANTHER" id="PTHR43236:SF2">
    <property type="entry name" value="BLL0069 PROTEIN"/>
    <property type="match status" value="1"/>
</dbReference>
<dbReference type="InterPro" id="IPR010359">
    <property type="entry name" value="IrrE_HExxH"/>
</dbReference>
<dbReference type="GO" id="GO:0003677">
    <property type="term" value="F:DNA binding"/>
    <property type="evidence" value="ECO:0007669"/>
    <property type="project" value="InterPro"/>
</dbReference>
<evidence type="ECO:0000259" key="2">
    <source>
        <dbReference type="Pfam" id="PF06114"/>
    </source>
</evidence>
<dbReference type="Gene3D" id="1.10.10.2910">
    <property type="match status" value="1"/>
</dbReference>
<dbReference type="InterPro" id="IPR052345">
    <property type="entry name" value="Rad_response_metalloprotease"/>
</dbReference>
<dbReference type="EMBL" id="SOJN01000080">
    <property type="protein sequence ID" value="TET45503.1"/>
    <property type="molecule type" value="Genomic_DNA"/>
</dbReference>
<evidence type="ECO:0000256" key="1">
    <source>
        <dbReference type="ARBA" id="ARBA00007227"/>
    </source>
</evidence>
<protein>
    <submittedName>
        <fullName evidence="3">ImmA/IrrE family metallo-endopeptidase</fullName>
    </submittedName>
</protein>
<comment type="caution">
    <text evidence="3">The sequence shown here is derived from an EMBL/GenBank/DDBJ whole genome shotgun (WGS) entry which is preliminary data.</text>
</comment>
<evidence type="ECO:0000313" key="3">
    <source>
        <dbReference type="EMBL" id="TET45503.1"/>
    </source>
</evidence>
<dbReference type="InterPro" id="IPR001387">
    <property type="entry name" value="Cro/C1-type_HTH"/>
</dbReference>
<name>A0A523USH5_UNCT6</name>
<dbReference type="PANTHER" id="PTHR43236">
    <property type="entry name" value="ANTITOXIN HIGA1"/>
    <property type="match status" value="1"/>
</dbReference>
<dbReference type="Pfam" id="PF06114">
    <property type="entry name" value="Peptidase_M78"/>
    <property type="match status" value="1"/>
</dbReference>
<reference evidence="3 4" key="1">
    <citation type="submission" date="2019-03" db="EMBL/GenBank/DDBJ databases">
        <title>Metabolic potential of uncultured bacteria and archaea associated with petroleum seepage in deep-sea sediments.</title>
        <authorList>
            <person name="Dong X."/>
            <person name="Hubert C."/>
        </authorList>
    </citation>
    <scope>NUCLEOTIDE SEQUENCE [LARGE SCALE GENOMIC DNA]</scope>
    <source>
        <strain evidence="3">E44_bin18</strain>
    </source>
</reference>
<evidence type="ECO:0000313" key="4">
    <source>
        <dbReference type="Proteomes" id="UP000315525"/>
    </source>
</evidence>
<feature type="domain" description="IrrE N-terminal-like" evidence="2">
    <location>
        <begin position="198"/>
        <end position="302"/>
    </location>
</feature>
<dbReference type="InterPro" id="IPR010982">
    <property type="entry name" value="Lambda_DNA-bd_dom_sf"/>
</dbReference>